<organism evidence="1 2">
    <name type="scientific">Tenacibaculum singaporense</name>
    <dbReference type="NCBI Taxonomy" id="2358479"/>
    <lineage>
        <taxon>Bacteria</taxon>
        <taxon>Pseudomonadati</taxon>
        <taxon>Bacteroidota</taxon>
        <taxon>Flavobacteriia</taxon>
        <taxon>Flavobacteriales</taxon>
        <taxon>Flavobacteriaceae</taxon>
        <taxon>Tenacibaculum</taxon>
    </lineage>
</organism>
<evidence type="ECO:0000313" key="1">
    <source>
        <dbReference type="EMBL" id="AZJ36743.1"/>
    </source>
</evidence>
<dbReference type="Proteomes" id="UP000274593">
    <property type="component" value="Chromosome"/>
</dbReference>
<dbReference type="InterPro" id="IPR021452">
    <property type="entry name" value="DUF3103"/>
</dbReference>
<evidence type="ECO:0000313" key="2">
    <source>
        <dbReference type="Proteomes" id="UP000274593"/>
    </source>
</evidence>
<keyword evidence="2" id="KW-1185">Reference proteome</keyword>
<sequence>MFFVNIEASINKLNFFKMKTPRILLGALLASMLFIGCNNSEELVTGSESLTEQQTSDLVNKKEVAFQFIDLMKNQSFKEKTLELLNNQQPSVAMSKILNQTSEFVSDEESYKMLMSKTTMLEGKASKEAAPEKIEILEVWMHNGERIEDFSNVLFSFAPEGDEETWERVEAYTIDKEVVYLDPKEAPSQTVIVIETDGFETLKREVTYMNKYLQESGVQNNRFLKSSLDLSTKSARNAGLETTKLDKIRLNDDEEPWISGAAEVYAITSGIKDDKNNPEIKVIPMYYLDHDDTDYYPNQILLFWDDYQYQAANIQLFEKDDNTNYKDLVSAIVNGVFQIIGAVSTQPWVSVLGQVAGAIIQAMPNSWYTNNDDYVDSFYTIEKNKSYYNYYGARRNAKINLSPFYVAPN</sequence>
<dbReference type="Pfam" id="PF11301">
    <property type="entry name" value="DUF3103"/>
    <property type="match status" value="1"/>
</dbReference>
<dbReference type="KEGG" id="tsig:D6T69_14850"/>
<name>A0A3S8RAK4_9FLAO</name>
<protein>
    <submittedName>
        <fullName evidence="1">DUF3103 family protein</fullName>
    </submittedName>
</protein>
<dbReference type="AlphaFoldDB" id="A0A3S8RAK4"/>
<gene>
    <name evidence="1" type="ORF">D6T69_14850</name>
</gene>
<reference evidence="1 2" key="1">
    <citation type="submission" date="2018-09" db="EMBL/GenBank/DDBJ databases">
        <title>Insights into the microbiota of Asian seabass (Lates calcarifer) with tenacibaculosis symptoms and description of sp. nov. Tenacibaculum singaporense.</title>
        <authorList>
            <person name="Miyake S."/>
            <person name="Soh M."/>
            <person name="Azman M.N."/>
            <person name="Ngoh S.Y."/>
            <person name="Orban L."/>
        </authorList>
    </citation>
    <scope>NUCLEOTIDE SEQUENCE [LARGE SCALE GENOMIC DNA]</scope>
    <source>
        <strain evidence="1 2">DSM 106434</strain>
    </source>
</reference>
<dbReference type="EMBL" id="CP032548">
    <property type="protein sequence ID" value="AZJ36743.1"/>
    <property type="molecule type" value="Genomic_DNA"/>
</dbReference>
<proteinExistence type="predicted"/>
<accession>A0A3S8RAK4</accession>